<dbReference type="OrthoDB" id="1650029at2759"/>
<protein>
    <submittedName>
        <fullName evidence="2">Uncharacterized protein</fullName>
    </submittedName>
</protein>
<feature type="transmembrane region" description="Helical" evidence="1">
    <location>
        <begin position="48"/>
        <end position="70"/>
    </location>
</feature>
<keyword evidence="3" id="KW-1185">Reference proteome</keyword>
<dbReference type="PANTHER" id="PTHR33333">
    <property type="entry name" value="ERYTHROCYTE MEMBRANE PROTEIN 1-LIKE"/>
    <property type="match status" value="1"/>
</dbReference>
<dbReference type="Proteomes" id="UP001141806">
    <property type="component" value="Unassembled WGS sequence"/>
</dbReference>
<dbReference type="InterPro" id="IPR039926">
    <property type="entry name" value="Egg_app_1"/>
</dbReference>
<evidence type="ECO:0000313" key="3">
    <source>
        <dbReference type="Proteomes" id="UP001141806"/>
    </source>
</evidence>
<gene>
    <name evidence="2" type="ORF">NE237_020790</name>
</gene>
<comment type="caution">
    <text evidence="2">The sequence shown here is derived from an EMBL/GenBank/DDBJ whole genome shotgun (WGS) entry which is preliminary data.</text>
</comment>
<evidence type="ECO:0000313" key="2">
    <source>
        <dbReference type="EMBL" id="KAJ4960880.1"/>
    </source>
</evidence>
<dbReference type="EMBL" id="JAMYWD010000009">
    <property type="protein sequence ID" value="KAJ4960880.1"/>
    <property type="molecule type" value="Genomic_DNA"/>
</dbReference>
<keyword evidence="1" id="KW-1133">Transmembrane helix</keyword>
<reference evidence="2" key="1">
    <citation type="journal article" date="2023" name="Plant J.">
        <title>The genome of the king protea, Protea cynaroides.</title>
        <authorList>
            <person name="Chang J."/>
            <person name="Duong T.A."/>
            <person name="Schoeman C."/>
            <person name="Ma X."/>
            <person name="Roodt D."/>
            <person name="Barker N."/>
            <person name="Li Z."/>
            <person name="Van de Peer Y."/>
            <person name="Mizrachi E."/>
        </authorList>
    </citation>
    <scope>NUCLEOTIDE SEQUENCE</scope>
    <source>
        <tissue evidence="2">Young leaves</tissue>
    </source>
</reference>
<name>A0A9Q0HA19_9MAGN</name>
<dbReference type="AlphaFoldDB" id="A0A9Q0HA19"/>
<proteinExistence type="predicted"/>
<dbReference type="PANTHER" id="PTHR33333:SF46">
    <property type="entry name" value="LOW QUALITY PROTEIN: GLYCINE-RICH PROTEIN DOT1"/>
    <property type="match status" value="1"/>
</dbReference>
<organism evidence="2 3">
    <name type="scientific">Protea cynaroides</name>
    <dbReference type="NCBI Taxonomy" id="273540"/>
    <lineage>
        <taxon>Eukaryota</taxon>
        <taxon>Viridiplantae</taxon>
        <taxon>Streptophyta</taxon>
        <taxon>Embryophyta</taxon>
        <taxon>Tracheophyta</taxon>
        <taxon>Spermatophyta</taxon>
        <taxon>Magnoliopsida</taxon>
        <taxon>Proteales</taxon>
        <taxon>Proteaceae</taxon>
        <taxon>Protea</taxon>
    </lineage>
</organism>
<keyword evidence="1" id="KW-0812">Transmembrane</keyword>
<sequence>MDGENVLQFLKEKLKEILVWLQHIGATLLHKFDEILLPRLKNASLRDWIIWIVVALAVTLAVGLVFRKCCRCCRRRRFRMMKAPGRDLCIPRDHFESNPADYFRNLRLNAPLDPQFGPYQSLV</sequence>
<evidence type="ECO:0000256" key="1">
    <source>
        <dbReference type="SAM" id="Phobius"/>
    </source>
</evidence>
<keyword evidence="1" id="KW-0472">Membrane</keyword>
<accession>A0A9Q0HA19</accession>